<evidence type="ECO:0000256" key="6">
    <source>
        <dbReference type="ARBA" id="ARBA00038076"/>
    </source>
</evidence>
<organism evidence="9 10">
    <name type="scientific">Jiangella alkaliphila</name>
    <dbReference type="NCBI Taxonomy" id="419479"/>
    <lineage>
        <taxon>Bacteria</taxon>
        <taxon>Bacillati</taxon>
        <taxon>Actinomycetota</taxon>
        <taxon>Actinomycetes</taxon>
        <taxon>Jiangellales</taxon>
        <taxon>Jiangellaceae</taxon>
        <taxon>Jiangella</taxon>
    </lineage>
</organism>
<gene>
    <name evidence="9" type="ORF">SAMN04488563_7150</name>
</gene>
<dbReference type="GO" id="GO:0022857">
    <property type="term" value="F:transmembrane transporter activity"/>
    <property type="evidence" value="ECO:0007669"/>
    <property type="project" value="TreeGrafter"/>
</dbReference>
<comment type="subcellular location">
    <subcellularLocation>
        <location evidence="1">Cell membrane</location>
        <topology evidence="1">Multi-pass membrane protein</topology>
    </subcellularLocation>
</comment>
<proteinExistence type="inferred from homology"/>
<sequence length="794" mass="81505">MAGAWLRLEWRRRWRSLLVLALLLAVAGGAVLATIAGARRGVTSIERLDAATLPATAQVHPVDPRFDWDAVRAVQGVAAVGEVAFCSYELDGTPVDGPVPADGNVLRTVERPVVLDGRLADPDRADEAVVTPRFVRTYGHGVGDTVTVGLYRPVTLGISVTDWRGPVEEGARPPADGPEIRVHIVGVVRSPLFTDMPGAPGWLVPTAAFFAAYSENLLDPHGATGAMVRLDDGGSAYADFAEAVTDLTGRTDLTMWSEAAASAFSQRILDIEATAVTAFALAAGAAAVVLVGQAIARHTAAAMRDLRVLGALGLSPRQQVAAAAAGPTLAGIAGMTAGVGAAVLASAWFPIGTAEQREPAPGVDADWTVLAVGWSVVVAAVAGGCLLTAAVALRASRSTAAPRRSPVAAAVARSDLPLPLVLGTRLALEPGRGRQAVPVRPALVGAVAGIAGTVAALTLAAGVGDAVTTPARYGQVHALEATLDIGDDRTGRVLGLIAADPDVAAVNDSRSAVAQGRGASPRVYTYQPVAEPLPVVVDEGRLPATADEVALGPFTAETFGVGVGDTVELTGTRAERRLTVTGLAFLPEGQGNYNIDGGWVTGAGFDALFGAASIHVAHIAVRDGADPAVVAQRLDQAVRAVSDDVSAHPALQRDHSVELLVIRGLPLYLALFLAVLAVAAVGHALAVAVRRRRRDLAVLRALGLTGGQCRGAVVTQSLVIVLAGLVIGAPLGVAAGSWLWRYITDAEVIQYVPPPVLPAVAVVVPAAVLAAVALAAWPARRAGSFPVWQTLRAE</sequence>
<keyword evidence="5 7" id="KW-0472">Membrane</keyword>
<dbReference type="PANTHER" id="PTHR30572">
    <property type="entry name" value="MEMBRANE COMPONENT OF TRANSPORTER-RELATED"/>
    <property type="match status" value="1"/>
</dbReference>
<feature type="transmembrane region" description="Helical" evidence="7">
    <location>
        <begin position="329"/>
        <end position="351"/>
    </location>
</feature>
<evidence type="ECO:0000256" key="7">
    <source>
        <dbReference type="SAM" id="Phobius"/>
    </source>
</evidence>
<evidence type="ECO:0000313" key="10">
    <source>
        <dbReference type="Proteomes" id="UP000182977"/>
    </source>
</evidence>
<keyword evidence="9" id="KW-0449">Lipoprotein</keyword>
<feature type="transmembrane region" description="Helical" evidence="7">
    <location>
        <begin position="371"/>
        <end position="393"/>
    </location>
</feature>
<reference evidence="10" key="1">
    <citation type="submission" date="2016-10" db="EMBL/GenBank/DDBJ databases">
        <authorList>
            <person name="Varghese N."/>
            <person name="Submissions S."/>
        </authorList>
    </citation>
    <scope>NUCLEOTIDE SEQUENCE [LARGE SCALE GENOMIC DNA]</scope>
    <source>
        <strain evidence="10">DSM 45079</strain>
    </source>
</reference>
<evidence type="ECO:0000256" key="4">
    <source>
        <dbReference type="ARBA" id="ARBA00022989"/>
    </source>
</evidence>
<dbReference type="InterPro" id="IPR050250">
    <property type="entry name" value="Macrolide_Exporter_MacB"/>
</dbReference>
<keyword evidence="3 7" id="KW-0812">Transmembrane</keyword>
<feature type="transmembrane region" description="Helical" evidence="7">
    <location>
        <begin position="755"/>
        <end position="777"/>
    </location>
</feature>
<comment type="similarity">
    <text evidence="6">Belongs to the ABC-4 integral membrane protein family.</text>
</comment>
<feature type="transmembrane region" description="Helical" evidence="7">
    <location>
        <begin position="665"/>
        <end position="689"/>
    </location>
</feature>
<keyword evidence="10" id="KW-1185">Reference proteome</keyword>
<evidence type="ECO:0000256" key="3">
    <source>
        <dbReference type="ARBA" id="ARBA00022692"/>
    </source>
</evidence>
<feature type="transmembrane region" description="Helical" evidence="7">
    <location>
        <begin position="442"/>
        <end position="463"/>
    </location>
</feature>
<keyword evidence="4 7" id="KW-1133">Transmembrane helix</keyword>
<protein>
    <submittedName>
        <fullName evidence="9">ABC-type transport system, involved in lipoprotein release, permease component</fullName>
    </submittedName>
</protein>
<dbReference type="RefSeq" id="WP_083421469.1">
    <property type="nucleotide sequence ID" value="NZ_LT629791.1"/>
</dbReference>
<evidence type="ECO:0000313" key="9">
    <source>
        <dbReference type="EMBL" id="SDU88979.1"/>
    </source>
</evidence>
<evidence type="ECO:0000259" key="8">
    <source>
        <dbReference type="Pfam" id="PF02687"/>
    </source>
</evidence>
<dbReference type="AlphaFoldDB" id="A0A1H2M744"/>
<feature type="domain" description="ABC3 transporter permease C-terminal" evidence="8">
    <location>
        <begin position="669"/>
        <end position="781"/>
    </location>
</feature>
<dbReference type="STRING" id="419479.SAMN04488563_7150"/>
<dbReference type="GO" id="GO:0005886">
    <property type="term" value="C:plasma membrane"/>
    <property type="evidence" value="ECO:0007669"/>
    <property type="project" value="UniProtKB-SubCell"/>
</dbReference>
<feature type="transmembrane region" description="Helical" evidence="7">
    <location>
        <begin position="718"/>
        <end position="743"/>
    </location>
</feature>
<accession>A0A1H2M744</accession>
<dbReference type="Pfam" id="PF02687">
    <property type="entry name" value="FtsX"/>
    <property type="match status" value="1"/>
</dbReference>
<keyword evidence="2" id="KW-1003">Cell membrane</keyword>
<dbReference type="InterPro" id="IPR003838">
    <property type="entry name" value="ABC3_permease_C"/>
</dbReference>
<evidence type="ECO:0000256" key="5">
    <source>
        <dbReference type="ARBA" id="ARBA00023136"/>
    </source>
</evidence>
<evidence type="ECO:0000256" key="1">
    <source>
        <dbReference type="ARBA" id="ARBA00004651"/>
    </source>
</evidence>
<name>A0A1H2M744_9ACTN</name>
<dbReference type="PANTHER" id="PTHR30572:SF4">
    <property type="entry name" value="ABC TRANSPORTER PERMEASE YTRF"/>
    <property type="match status" value="1"/>
</dbReference>
<dbReference type="EMBL" id="LT629791">
    <property type="protein sequence ID" value="SDU88979.1"/>
    <property type="molecule type" value="Genomic_DNA"/>
</dbReference>
<feature type="transmembrane region" description="Helical" evidence="7">
    <location>
        <begin position="275"/>
        <end position="296"/>
    </location>
</feature>
<evidence type="ECO:0000256" key="2">
    <source>
        <dbReference type="ARBA" id="ARBA00022475"/>
    </source>
</evidence>
<dbReference type="Proteomes" id="UP000182977">
    <property type="component" value="Chromosome I"/>
</dbReference>